<dbReference type="InterPro" id="IPR017452">
    <property type="entry name" value="GPCR_Rhodpsn_7TM"/>
</dbReference>
<dbReference type="PANTHER" id="PTHR24243">
    <property type="entry name" value="G-PROTEIN COUPLED RECEPTOR"/>
    <property type="match status" value="1"/>
</dbReference>
<dbReference type="Pfam" id="PF00001">
    <property type="entry name" value="7tm_1"/>
    <property type="match status" value="1"/>
</dbReference>
<feature type="transmembrane region" description="Helical" evidence="9">
    <location>
        <begin position="172"/>
        <end position="195"/>
    </location>
</feature>
<feature type="compositionally biased region" description="Basic and acidic residues" evidence="8">
    <location>
        <begin position="337"/>
        <end position="351"/>
    </location>
</feature>
<dbReference type="Gene3D" id="1.20.1070.10">
    <property type="entry name" value="Rhodopsin 7-helix transmembrane proteins"/>
    <property type="match status" value="2"/>
</dbReference>
<comment type="caution">
    <text evidence="11">The sequence shown here is derived from an EMBL/GenBank/DDBJ whole genome shotgun (WGS) entry which is preliminary data.</text>
</comment>
<evidence type="ECO:0000256" key="1">
    <source>
        <dbReference type="ARBA" id="ARBA00004141"/>
    </source>
</evidence>
<feature type="transmembrane region" description="Helical" evidence="9">
    <location>
        <begin position="669"/>
        <end position="693"/>
    </location>
</feature>
<dbReference type="Proteomes" id="UP001283361">
    <property type="component" value="Unassembled WGS sequence"/>
</dbReference>
<keyword evidence="12" id="KW-1185">Reference proteome</keyword>
<evidence type="ECO:0000256" key="2">
    <source>
        <dbReference type="ARBA" id="ARBA00022692"/>
    </source>
</evidence>
<feature type="region of interest" description="Disordered" evidence="8">
    <location>
        <begin position="615"/>
        <end position="658"/>
    </location>
</feature>
<dbReference type="PANTHER" id="PTHR24243:SF224">
    <property type="entry name" value="G-PROTEIN COUPLED RECEPTOR 19-RELATED"/>
    <property type="match status" value="1"/>
</dbReference>
<feature type="transmembrane region" description="Helical" evidence="9">
    <location>
        <begin position="713"/>
        <end position="735"/>
    </location>
</feature>
<dbReference type="GO" id="GO:0016020">
    <property type="term" value="C:membrane"/>
    <property type="evidence" value="ECO:0007669"/>
    <property type="project" value="UniProtKB-SubCell"/>
</dbReference>
<dbReference type="InterPro" id="IPR000276">
    <property type="entry name" value="GPCR_Rhodpsn"/>
</dbReference>
<feature type="transmembrane region" description="Helical" evidence="9">
    <location>
        <begin position="92"/>
        <end position="110"/>
    </location>
</feature>
<dbReference type="CDD" id="cd00637">
    <property type="entry name" value="7tm_classA_rhodopsin-like"/>
    <property type="match status" value="1"/>
</dbReference>
<evidence type="ECO:0000313" key="11">
    <source>
        <dbReference type="EMBL" id="KAK3797750.1"/>
    </source>
</evidence>
<evidence type="ECO:0000256" key="7">
    <source>
        <dbReference type="ARBA" id="ARBA00023224"/>
    </source>
</evidence>
<feature type="compositionally biased region" description="Basic and acidic residues" evidence="8">
    <location>
        <begin position="392"/>
        <end position="405"/>
    </location>
</feature>
<feature type="transmembrane region" description="Helical" evidence="9">
    <location>
        <begin position="220"/>
        <end position="244"/>
    </location>
</feature>
<dbReference type="SUPFAM" id="SSF81321">
    <property type="entry name" value="Family A G protein-coupled receptor-like"/>
    <property type="match status" value="1"/>
</dbReference>
<feature type="domain" description="G-protein coupled receptors family 1 profile" evidence="10">
    <location>
        <begin position="73"/>
        <end position="255"/>
    </location>
</feature>
<feature type="compositionally biased region" description="Low complexity" evidence="8">
    <location>
        <begin position="264"/>
        <end position="288"/>
    </location>
</feature>
<feature type="region of interest" description="Disordered" evidence="8">
    <location>
        <begin position="387"/>
        <end position="427"/>
    </location>
</feature>
<keyword evidence="4" id="KW-0297">G-protein coupled receptor</keyword>
<feature type="compositionally biased region" description="Basic residues" evidence="8">
    <location>
        <begin position="621"/>
        <end position="632"/>
    </location>
</feature>
<dbReference type="AlphaFoldDB" id="A0AAE1B149"/>
<evidence type="ECO:0000256" key="8">
    <source>
        <dbReference type="SAM" id="MobiDB-lite"/>
    </source>
</evidence>
<organism evidence="11 12">
    <name type="scientific">Elysia crispata</name>
    <name type="common">lettuce slug</name>
    <dbReference type="NCBI Taxonomy" id="231223"/>
    <lineage>
        <taxon>Eukaryota</taxon>
        <taxon>Metazoa</taxon>
        <taxon>Spiralia</taxon>
        <taxon>Lophotrochozoa</taxon>
        <taxon>Mollusca</taxon>
        <taxon>Gastropoda</taxon>
        <taxon>Heterobranchia</taxon>
        <taxon>Euthyneura</taxon>
        <taxon>Panpulmonata</taxon>
        <taxon>Sacoglossa</taxon>
        <taxon>Placobranchoidea</taxon>
        <taxon>Plakobranchidae</taxon>
        <taxon>Elysia</taxon>
    </lineage>
</organism>
<evidence type="ECO:0000256" key="4">
    <source>
        <dbReference type="ARBA" id="ARBA00023040"/>
    </source>
</evidence>
<evidence type="ECO:0000256" key="3">
    <source>
        <dbReference type="ARBA" id="ARBA00022989"/>
    </source>
</evidence>
<dbReference type="PRINTS" id="PR00237">
    <property type="entry name" value="GPCRRHODOPSN"/>
</dbReference>
<gene>
    <name evidence="11" type="ORF">RRG08_020143</name>
</gene>
<evidence type="ECO:0000256" key="5">
    <source>
        <dbReference type="ARBA" id="ARBA00023136"/>
    </source>
</evidence>
<keyword evidence="3 9" id="KW-1133">Transmembrane helix</keyword>
<keyword evidence="7" id="KW-0807">Transducer</keyword>
<feature type="transmembrane region" description="Helical" evidence="9">
    <location>
        <begin position="130"/>
        <end position="151"/>
    </location>
</feature>
<dbReference type="EMBL" id="JAWDGP010000749">
    <property type="protein sequence ID" value="KAK3797750.1"/>
    <property type="molecule type" value="Genomic_DNA"/>
</dbReference>
<feature type="region of interest" description="Disordered" evidence="8">
    <location>
        <begin position="264"/>
        <end position="301"/>
    </location>
</feature>
<feature type="compositionally biased region" description="Basic and acidic residues" evidence="8">
    <location>
        <begin position="642"/>
        <end position="658"/>
    </location>
</feature>
<name>A0AAE1B149_9GAST</name>
<feature type="region of interest" description="Disordered" evidence="8">
    <location>
        <begin position="337"/>
        <end position="358"/>
    </location>
</feature>
<keyword evidence="2 9" id="KW-0812">Transmembrane</keyword>
<accession>A0AAE1B149</accession>
<comment type="subcellular location">
    <subcellularLocation>
        <location evidence="1">Membrane</location>
        <topology evidence="1">Multi-pass membrane protein</topology>
    </subcellularLocation>
</comment>
<evidence type="ECO:0000313" key="12">
    <source>
        <dbReference type="Proteomes" id="UP001283361"/>
    </source>
</evidence>
<dbReference type="PROSITE" id="PS50262">
    <property type="entry name" value="G_PROTEIN_RECEP_F1_2"/>
    <property type="match status" value="1"/>
</dbReference>
<sequence>MVSLAARKILSDQYNGSERNLTSNETNNGPTTNLGISEEDRLKYLQGLQAQTTLAMIPAMIFVILMAVIGVIGNSLVLYVYSRKFVLNGTRVFILVIAAFDLMTNIVGIPEEIYRMLHMWDFNQPWLCKLFASTNIVTTMVSAKMLVALALARYRKVCVPSGWQISTRQAKIISAVLIFTSFLFSAPSVIINGLFTRRSPRPEISGCECFVDDAYVKTKWPLAFCVVLIILFIACCSAMVGLYIRVGAKLWRHSRNIRLKKCTYSPDGSSSSDGIGASSSTSTSMGVTAKEKLSKQGGATSDATLDSFMKTSTWPKSDTHSNKKELDKMCTQHEKDKYTQEVEKDHGKDPENVTDASNQAGGIGIVVDHSTHKKELHLCTVHELTTNLGGEQKQESREDHEEQSKQLETIGENTGEASRKEELEKEERLQNKGMGTIQPIGVKNRTKTVHFQMSEPFKEENKGSENNRNNETAEGAGMVEAIHSYREGVQSEEQQSTTGIILRSQDCNANKNNSQATDSDKHCKVSKSGLSEEAKVNGHAIKSYAHFGNREEEPKIKFIRDMEMEKKPLESDAEAQKVTPNEGMILKLNSTSCNHEVPQGDNFLYKVLNCMKMSSDTSSQPRRKSKNMKQRKTSCCATTPRDLAKDDENNHSRTDLSETGKRNLKRTMIMLITISVIFIVQFIPYLALVSYYFAMPEARAALSGKDLAIYNLFVRFPFLNTAANFMTYCYCDLAFRRKCMSVIRQIFLCTRS</sequence>
<evidence type="ECO:0000256" key="6">
    <source>
        <dbReference type="ARBA" id="ARBA00023170"/>
    </source>
</evidence>
<reference evidence="11" key="1">
    <citation type="journal article" date="2023" name="G3 (Bethesda)">
        <title>A reference genome for the long-term kleptoplast-retaining sea slug Elysia crispata morphotype clarki.</title>
        <authorList>
            <person name="Eastman K.E."/>
            <person name="Pendleton A.L."/>
            <person name="Shaikh M.A."/>
            <person name="Suttiyut T."/>
            <person name="Ogas R."/>
            <person name="Tomko P."/>
            <person name="Gavelis G."/>
            <person name="Widhalm J.R."/>
            <person name="Wisecaver J.H."/>
        </authorList>
    </citation>
    <scope>NUCLEOTIDE SEQUENCE</scope>
    <source>
        <strain evidence="11">ECLA1</strain>
    </source>
</reference>
<protein>
    <recommendedName>
        <fullName evidence="10">G-protein coupled receptors family 1 profile domain-containing protein</fullName>
    </recommendedName>
</protein>
<dbReference type="GO" id="GO:0004930">
    <property type="term" value="F:G protein-coupled receptor activity"/>
    <property type="evidence" value="ECO:0007669"/>
    <property type="project" value="UniProtKB-KW"/>
</dbReference>
<feature type="compositionally biased region" description="Basic and acidic residues" evidence="8">
    <location>
        <begin position="417"/>
        <end position="427"/>
    </location>
</feature>
<evidence type="ECO:0000256" key="9">
    <source>
        <dbReference type="SAM" id="Phobius"/>
    </source>
</evidence>
<evidence type="ECO:0000259" key="10">
    <source>
        <dbReference type="PROSITE" id="PS50262"/>
    </source>
</evidence>
<keyword evidence="6" id="KW-0675">Receptor</keyword>
<feature type="transmembrane region" description="Helical" evidence="9">
    <location>
        <begin position="55"/>
        <end position="80"/>
    </location>
</feature>
<proteinExistence type="predicted"/>
<keyword evidence="5 9" id="KW-0472">Membrane</keyword>